<proteinExistence type="predicted"/>
<dbReference type="AlphaFoldDB" id="A0A5P0ZXG6"/>
<sequence length="312" mass="33790">MKKIIVDAYGSVDVMKEIEVSKPNLKPDQILVKTAAIGVNDPDVVMRKSGPFPTMPKEMRPTLPHMLGQDFSGVVSEVGASVTKFKVGDHVIGFSKNGTYAEFLVLNETDSVAKVPDDLDLVPLGAFELEAATAWSAVVNNGEIKKGQKVLIHGGAGGVGTMAIQIAKDFGAYVITTAKAKHKDYLMSLGAGQVIDYQTQDFSKLVNDLDLVVNLTGPKTLKSSYQIIKKGGRLVSVNGMPSKVKATAYGITATYAFGDLSQDTLEKLIDLYSNDKLKVNISQKYQFNLNDVKQSHLDFEKGSNQGKRVIVF</sequence>
<dbReference type="Pfam" id="PF08240">
    <property type="entry name" value="ADH_N"/>
    <property type="match status" value="1"/>
</dbReference>
<name>A0A5P0ZXG6_9LACO</name>
<dbReference type="Proteomes" id="UP000414364">
    <property type="component" value="Unassembled WGS sequence"/>
</dbReference>
<comment type="caution">
    <text evidence="4">The sequence shown here is derived from an EMBL/GenBank/DDBJ whole genome shotgun (WGS) entry which is preliminary data.</text>
</comment>
<dbReference type="InterPro" id="IPR011032">
    <property type="entry name" value="GroES-like_sf"/>
</dbReference>
<dbReference type="SUPFAM" id="SSF50129">
    <property type="entry name" value="GroES-like"/>
    <property type="match status" value="1"/>
</dbReference>
<dbReference type="SMART" id="SM00829">
    <property type="entry name" value="PKS_ER"/>
    <property type="match status" value="1"/>
</dbReference>
<dbReference type="InterPro" id="IPR020843">
    <property type="entry name" value="ER"/>
</dbReference>
<reference evidence="5 6" key="1">
    <citation type="journal article" date="2019" name="Syst. Appl. Microbiol.">
        <title>Polyphasic characterization of two novel Lactobacillus spp. isolated from blown salami packages: Description of Lactobacillus halodurans sp. nov. and Lactobacillus salsicarnum sp. nov.</title>
        <authorList>
            <person name="Schuster J.A."/>
            <person name="Klingl A."/>
            <person name="Vogel R.F."/>
            <person name="Ehrmann M.A."/>
        </authorList>
    </citation>
    <scope>NUCLEOTIDE SEQUENCE [LARGE SCALE GENOMIC DNA]</scope>
    <source>
        <strain evidence="4 5">TMW 1.1920</strain>
        <strain evidence="3 6">TMW 1.2172</strain>
    </source>
</reference>
<dbReference type="InterPro" id="IPR013149">
    <property type="entry name" value="ADH-like_C"/>
</dbReference>
<dbReference type="Pfam" id="PF00107">
    <property type="entry name" value="ADH_zinc_N"/>
    <property type="match status" value="1"/>
</dbReference>
<evidence type="ECO:0000313" key="4">
    <source>
        <dbReference type="EMBL" id="MQS97739.1"/>
    </source>
</evidence>
<gene>
    <name evidence="4" type="ORF">FHL05_07530</name>
    <name evidence="3" type="ORF">FHL06_01800</name>
</gene>
<keyword evidence="5" id="KW-1185">Reference proteome</keyword>
<dbReference type="InterPro" id="IPR013154">
    <property type="entry name" value="ADH-like_N"/>
</dbReference>
<evidence type="ECO:0000313" key="3">
    <source>
        <dbReference type="EMBL" id="MQS75132.1"/>
    </source>
</evidence>
<organism evidence="4 5">
    <name type="scientific">Companilactobacillus halodurans</name>
    <dbReference type="NCBI Taxonomy" id="2584183"/>
    <lineage>
        <taxon>Bacteria</taxon>
        <taxon>Bacillati</taxon>
        <taxon>Bacillota</taxon>
        <taxon>Bacilli</taxon>
        <taxon>Lactobacillales</taxon>
        <taxon>Lactobacillaceae</taxon>
        <taxon>Companilactobacillus</taxon>
    </lineage>
</organism>
<dbReference type="CDD" id="cd05289">
    <property type="entry name" value="MDR_like_2"/>
    <property type="match status" value="1"/>
</dbReference>
<evidence type="ECO:0000259" key="2">
    <source>
        <dbReference type="SMART" id="SM00829"/>
    </source>
</evidence>
<evidence type="ECO:0000256" key="1">
    <source>
        <dbReference type="ARBA" id="ARBA00023002"/>
    </source>
</evidence>
<dbReference type="OrthoDB" id="9792162at2"/>
<dbReference type="PANTHER" id="PTHR11695">
    <property type="entry name" value="ALCOHOL DEHYDROGENASE RELATED"/>
    <property type="match status" value="1"/>
</dbReference>
<dbReference type="InterPro" id="IPR050700">
    <property type="entry name" value="YIM1/Zinc_Alcohol_DH_Fams"/>
</dbReference>
<dbReference type="GO" id="GO:0016491">
    <property type="term" value="F:oxidoreductase activity"/>
    <property type="evidence" value="ECO:0007669"/>
    <property type="project" value="UniProtKB-KW"/>
</dbReference>
<feature type="domain" description="Enoyl reductase (ER)" evidence="2">
    <location>
        <begin position="10"/>
        <end position="310"/>
    </location>
</feature>
<accession>A0A5P0ZXG6</accession>
<dbReference type="EMBL" id="VDFO01000025">
    <property type="protein sequence ID" value="MQS97739.1"/>
    <property type="molecule type" value="Genomic_DNA"/>
</dbReference>
<keyword evidence="1" id="KW-0560">Oxidoreductase</keyword>
<dbReference type="EMBL" id="VDFP01000002">
    <property type="protein sequence ID" value="MQS75132.1"/>
    <property type="molecule type" value="Genomic_DNA"/>
</dbReference>
<dbReference type="PROSITE" id="PS01162">
    <property type="entry name" value="QOR_ZETA_CRYSTAL"/>
    <property type="match status" value="1"/>
</dbReference>
<dbReference type="RefSeq" id="WP_153384543.1">
    <property type="nucleotide sequence ID" value="NZ_VDFO01000025.1"/>
</dbReference>
<dbReference type="Gene3D" id="3.40.50.720">
    <property type="entry name" value="NAD(P)-binding Rossmann-like Domain"/>
    <property type="match status" value="1"/>
</dbReference>
<dbReference type="PANTHER" id="PTHR11695:SF294">
    <property type="entry name" value="RETICULON-4-INTERACTING PROTEIN 1, MITOCHONDRIAL"/>
    <property type="match status" value="1"/>
</dbReference>
<dbReference type="Gene3D" id="3.90.180.10">
    <property type="entry name" value="Medium-chain alcohol dehydrogenases, catalytic domain"/>
    <property type="match status" value="1"/>
</dbReference>
<dbReference type="InterPro" id="IPR002364">
    <property type="entry name" value="Quin_OxRdtase/zeta-crystal_CS"/>
</dbReference>
<evidence type="ECO:0000313" key="5">
    <source>
        <dbReference type="Proteomes" id="UP000371423"/>
    </source>
</evidence>
<dbReference type="Proteomes" id="UP000371423">
    <property type="component" value="Unassembled WGS sequence"/>
</dbReference>
<evidence type="ECO:0000313" key="6">
    <source>
        <dbReference type="Proteomes" id="UP000414364"/>
    </source>
</evidence>
<protein>
    <submittedName>
        <fullName evidence="4">NADP-dependent oxidoreductase</fullName>
    </submittedName>
</protein>
<dbReference type="InterPro" id="IPR036291">
    <property type="entry name" value="NAD(P)-bd_dom_sf"/>
</dbReference>
<dbReference type="GO" id="GO:0008270">
    <property type="term" value="F:zinc ion binding"/>
    <property type="evidence" value="ECO:0007669"/>
    <property type="project" value="InterPro"/>
</dbReference>
<dbReference type="SUPFAM" id="SSF51735">
    <property type="entry name" value="NAD(P)-binding Rossmann-fold domains"/>
    <property type="match status" value="1"/>
</dbReference>